<dbReference type="Proteomes" id="UP000182257">
    <property type="component" value="Unassembled WGS sequence"/>
</dbReference>
<organism evidence="1 2">
    <name type="scientific">Xylanibacter ruminicola</name>
    <name type="common">Prevotella ruminicola</name>
    <dbReference type="NCBI Taxonomy" id="839"/>
    <lineage>
        <taxon>Bacteria</taxon>
        <taxon>Pseudomonadati</taxon>
        <taxon>Bacteroidota</taxon>
        <taxon>Bacteroidia</taxon>
        <taxon>Bacteroidales</taxon>
        <taxon>Prevotellaceae</taxon>
        <taxon>Xylanibacter</taxon>
    </lineage>
</organism>
<dbReference type="RefSeq" id="WP_074761616.1">
    <property type="nucleotide sequence ID" value="NZ_FNRF01000004.1"/>
</dbReference>
<proteinExistence type="predicted"/>
<dbReference type="InterPro" id="IPR036390">
    <property type="entry name" value="WH_DNA-bd_sf"/>
</dbReference>
<protein>
    <submittedName>
        <fullName evidence="1">Uncharacterized protein</fullName>
    </submittedName>
</protein>
<reference evidence="1 2" key="1">
    <citation type="submission" date="2016-10" db="EMBL/GenBank/DDBJ databases">
        <authorList>
            <person name="de Groot N.N."/>
        </authorList>
    </citation>
    <scope>NUCLEOTIDE SEQUENCE [LARGE SCALE GENOMIC DNA]</scope>
    <source>
        <strain evidence="1 2">D31d</strain>
    </source>
</reference>
<sequence>MLKTKNEILTQKKMMVVPTNILLWDYLLKGNKLAPKFTRCEAFYDLIKRQTTIMNQTDELYINGSIRELAMAWRWDRETVSRFLSQLTEFGLLMVGQNEYRASYTLKCSVETLNTLNESSHPSACLPLSDRPSGL</sequence>
<accession>A0A1H4DCM6</accession>
<gene>
    <name evidence="1" type="ORF">SAMN05216462_2249</name>
</gene>
<dbReference type="OrthoDB" id="1081470at2"/>
<evidence type="ECO:0000313" key="2">
    <source>
        <dbReference type="Proteomes" id="UP000182257"/>
    </source>
</evidence>
<dbReference type="AlphaFoldDB" id="A0A1H4DCM6"/>
<dbReference type="SUPFAM" id="SSF46785">
    <property type="entry name" value="Winged helix' DNA-binding domain"/>
    <property type="match status" value="1"/>
</dbReference>
<evidence type="ECO:0000313" key="1">
    <source>
        <dbReference type="EMBL" id="SEA70583.1"/>
    </source>
</evidence>
<dbReference type="EMBL" id="FNRF01000004">
    <property type="protein sequence ID" value="SEA70583.1"/>
    <property type="molecule type" value="Genomic_DNA"/>
</dbReference>
<name>A0A1H4DCM6_XYLRU</name>